<proteinExistence type="predicted"/>
<keyword evidence="2" id="KW-1185">Reference proteome</keyword>
<accession>A0ACC0B4T6</accession>
<gene>
    <name evidence="1" type="ORF">M9H77_17494</name>
</gene>
<sequence>MTCRCLFPSLPFFSLFFLSSLLLFCHLLYCPWTEARNKLKGVKASSKEWNLGEISHSLHEIFVVFIFHAWSEESNGGEEVIARDLVEDFDFSPKDSADKSLAGAYSEKESNLKTQISIQPILVRWLHEPDEKDRIGASHFRNIFQCRCVKLEHLPVARGARKLETNDEEENGETAEESDETDGEEVETSSNGRGSAKRGY</sequence>
<dbReference type="EMBL" id="CM044704">
    <property type="protein sequence ID" value="KAI5667641.1"/>
    <property type="molecule type" value="Genomic_DNA"/>
</dbReference>
<dbReference type="Proteomes" id="UP001060085">
    <property type="component" value="Linkage Group LG04"/>
</dbReference>
<evidence type="ECO:0000313" key="1">
    <source>
        <dbReference type="EMBL" id="KAI5667641.1"/>
    </source>
</evidence>
<name>A0ACC0B4T6_CATRO</name>
<reference evidence="2" key="1">
    <citation type="journal article" date="2023" name="Nat. Plants">
        <title>Single-cell RNA sequencing provides a high-resolution roadmap for understanding the multicellular compartmentation of specialized metabolism.</title>
        <authorList>
            <person name="Sun S."/>
            <person name="Shen X."/>
            <person name="Li Y."/>
            <person name="Li Y."/>
            <person name="Wang S."/>
            <person name="Li R."/>
            <person name="Zhang H."/>
            <person name="Shen G."/>
            <person name="Guo B."/>
            <person name="Wei J."/>
            <person name="Xu J."/>
            <person name="St-Pierre B."/>
            <person name="Chen S."/>
            <person name="Sun C."/>
        </authorList>
    </citation>
    <scope>NUCLEOTIDE SEQUENCE [LARGE SCALE GENOMIC DNA]</scope>
</reference>
<organism evidence="1 2">
    <name type="scientific">Catharanthus roseus</name>
    <name type="common">Madagascar periwinkle</name>
    <name type="synonym">Vinca rosea</name>
    <dbReference type="NCBI Taxonomy" id="4058"/>
    <lineage>
        <taxon>Eukaryota</taxon>
        <taxon>Viridiplantae</taxon>
        <taxon>Streptophyta</taxon>
        <taxon>Embryophyta</taxon>
        <taxon>Tracheophyta</taxon>
        <taxon>Spermatophyta</taxon>
        <taxon>Magnoliopsida</taxon>
        <taxon>eudicotyledons</taxon>
        <taxon>Gunneridae</taxon>
        <taxon>Pentapetalae</taxon>
        <taxon>asterids</taxon>
        <taxon>lamiids</taxon>
        <taxon>Gentianales</taxon>
        <taxon>Apocynaceae</taxon>
        <taxon>Rauvolfioideae</taxon>
        <taxon>Vinceae</taxon>
        <taxon>Catharanthinae</taxon>
        <taxon>Catharanthus</taxon>
    </lineage>
</organism>
<comment type="caution">
    <text evidence="1">The sequence shown here is derived from an EMBL/GenBank/DDBJ whole genome shotgun (WGS) entry which is preliminary data.</text>
</comment>
<protein>
    <submittedName>
        <fullName evidence="1">Uncharacterized protein</fullName>
    </submittedName>
</protein>
<evidence type="ECO:0000313" key="2">
    <source>
        <dbReference type="Proteomes" id="UP001060085"/>
    </source>
</evidence>